<protein>
    <submittedName>
        <fullName evidence="2">Uncharacterized protein</fullName>
    </submittedName>
</protein>
<evidence type="ECO:0000313" key="3">
    <source>
        <dbReference type="Proteomes" id="UP000053095"/>
    </source>
</evidence>
<keyword evidence="3" id="KW-1185">Reference proteome</keyword>
<feature type="compositionally biased region" description="Low complexity" evidence="1">
    <location>
        <begin position="86"/>
        <end position="102"/>
    </location>
</feature>
<comment type="caution">
    <text evidence="2">The sequence shown here is derived from an EMBL/GenBank/DDBJ whole genome shotgun (WGS) entry which is preliminary data.</text>
</comment>
<accession>A0A6V8HEN5</accession>
<evidence type="ECO:0000256" key="1">
    <source>
        <dbReference type="SAM" id="MobiDB-lite"/>
    </source>
</evidence>
<gene>
    <name evidence="2" type="ORF">TCE0_034f11929</name>
</gene>
<proteinExistence type="predicted"/>
<evidence type="ECO:0000313" key="2">
    <source>
        <dbReference type="EMBL" id="GAM39958.1"/>
    </source>
</evidence>
<reference evidence="3" key="1">
    <citation type="journal article" date="2015" name="Genome Announc.">
        <title>Draft genome sequence of Talaromyces cellulolyticus strain Y-94, a source of lignocellulosic biomass-degrading enzymes.</title>
        <authorList>
            <person name="Fujii T."/>
            <person name="Koike H."/>
            <person name="Sawayama S."/>
            <person name="Yano S."/>
            <person name="Inoue H."/>
        </authorList>
    </citation>
    <scope>NUCLEOTIDE SEQUENCE [LARGE SCALE GENOMIC DNA]</scope>
    <source>
        <strain evidence="3">Y-94</strain>
    </source>
</reference>
<dbReference type="EMBL" id="DF933830">
    <property type="protein sequence ID" value="GAM39958.1"/>
    <property type="molecule type" value="Genomic_DNA"/>
</dbReference>
<dbReference type="Proteomes" id="UP000053095">
    <property type="component" value="Unassembled WGS sequence"/>
</dbReference>
<feature type="region of interest" description="Disordered" evidence="1">
    <location>
        <begin position="69"/>
        <end position="106"/>
    </location>
</feature>
<organism evidence="2 3">
    <name type="scientific">Talaromyces pinophilus</name>
    <name type="common">Penicillium pinophilum</name>
    <dbReference type="NCBI Taxonomy" id="128442"/>
    <lineage>
        <taxon>Eukaryota</taxon>
        <taxon>Fungi</taxon>
        <taxon>Dikarya</taxon>
        <taxon>Ascomycota</taxon>
        <taxon>Pezizomycotina</taxon>
        <taxon>Eurotiomycetes</taxon>
        <taxon>Eurotiomycetidae</taxon>
        <taxon>Eurotiales</taxon>
        <taxon>Trichocomaceae</taxon>
        <taxon>Talaromyces</taxon>
        <taxon>Talaromyces sect. Talaromyces</taxon>
    </lineage>
</organism>
<dbReference type="AlphaFoldDB" id="A0A6V8HEN5"/>
<sequence length="388" mass="42454">MAAQLQALLRFLSQDAKVPLASAMGKIKDLQEAGLQSADDISRSNLDTLQSIFKDSKVAKQVLNAAKRVTKGAQKRGSSALDDKSPTTSTTSTKKAKLSNNTEIAQRTPYEIESSLSLSLPSEPEETLSETTLRTNRAPLVLAFAVAVLKYTMPEQPMSSRLSLGQAVVSANSRSKAVSLGIESVSADDEEHLRRLGEGQPKVKVLGREVPVLKRWDYDPFEGGPERKLDDEGGDVEKKASTELPPLWGLDIESLKRKDSNMGAGTRPGRAQNQMMSGLPVHTPESARSYLLKSFTLLIDNDEDTETSKSSKKRKSTDSPAEKERCLGLLLQALDILFSSWASTLSAEELDRRAWSWYVRVRPEIQAGVAGWGEKGSLKLADILSLKR</sequence>
<name>A0A6V8HEN5_TALPI</name>